<gene>
    <name evidence="3" type="ORF">MED297_04552</name>
</gene>
<dbReference type="Proteomes" id="UP000005953">
    <property type="component" value="Unassembled WGS sequence"/>
</dbReference>
<feature type="region of interest" description="Disordered" evidence="1">
    <location>
        <begin position="90"/>
        <end position="113"/>
    </location>
</feature>
<protein>
    <recommendedName>
        <fullName evidence="2">DnaT DNA-binding domain-containing protein</fullName>
    </recommendedName>
</protein>
<feature type="compositionally biased region" description="Pro residues" evidence="1">
    <location>
        <begin position="100"/>
        <end position="111"/>
    </location>
</feature>
<feature type="domain" description="DnaT DNA-binding" evidence="2">
    <location>
        <begin position="148"/>
        <end position="211"/>
    </location>
</feature>
<reference evidence="3 4" key="1">
    <citation type="submission" date="2006-02" db="EMBL/GenBank/DDBJ databases">
        <authorList>
            <person name="Pinhassi J."/>
            <person name="Pedros-Alio C."/>
            <person name="Ferriera S."/>
            <person name="Johnson J."/>
            <person name="Kravitz S."/>
            <person name="Halpern A."/>
            <person name="Remington K."/>
            <person name="Beeson K."/>
            <person name="Tran B."/>
            <person name="Rogers Y.-H."/>
            <person name="Friedman R."/>
            <person name="Venter J.C."/>
        </authorList>
    </citation>
    <scope>NUCLEOTIDE SEQUENCE [LARGE SCALE GENOMIC DNA]</scope>
    <source>
        <strain evidence="3 4">MED297</strain>
    </source>
</reference>
<dbReference type="Gene3D" id="1.10.8.1180">
    <property type="match status" value="1"/>
</dbReference>
<evidence type="ECO:0000313" key="4">
    <source>
        <dbReference type="Proteomes" id="UP000005953"/>
    </source>
</evidence>
<proteinExistence type="predicted"/>
<dbReference type="RefSeq" id="WP_008047838.1">
    <property type="nucleotide sequence ID" value="NZ_CH724154.1"/>
</dbReference>
<accession>A4BGB5</accession>
<dbReference type="HOGENOM" id="CLU_1115067_0_0_6"/>
<dbReference type="OrthoDB" id="5718012at2"/>
<evidence type="ECO:0000313" key="3">
    <source>
        <dbReference type="EMBL" id="EAR08910.1"/>
    </source>
</evidence>
<dbReference type="Pfam" id="PF17948">
    <property type="entry name" value="DnaT"/>
    <property type="match status" value="1"/>
</dbReference>
<dbReference type="EMBL" id="AAOE01000015">
    <property type="protein sequence ID" value="EAR08910.1"/>
    <property type="molecule type" value="Genomic_DNA"/>
</dbReference>
<comment type="caution">
    <text evidence="3">The sequence shown here is derived from an EMBL/GenBank/DDBJ whole genome shotgun (WGS) entry which is preliminary data.</text>
</comment>
<organism evidence="3 4">
    <name type="scientific">Reinekea blandensis MED297</name>
    <dbReference type="NCBI Taxonomy" id="314283"/>
    <lineage>
        <taxon>Bacteria</taxon>
        <taxon>Pseudomonadati</taxon>
        <taxon>Pseudomonadota</taxon>
        <taxon>Gammaproteobacteria</taxon>
        <taxon>Oceanospirillales</taxon>
        <taxon>Saccharospirillaceae</taxon>
        <taxon>Reinekea</taxon>
    </lineage>
</organism>
<dbReference type="STRING" id="314283.MED297_04552"/>
<feature type="region of interest" description="Disordered" evidence="1">
    <location>
        <begin position="211"/>
        <end position="237"/>
    </location>
</feature>
<evidence type="ECO:0000256" key="1">
    <source>
        <dbReference type="SAM" id="MobiDB-lite"/>
    </source>
</evidence>
<dbReference type="InterPro" id="IPR040480">
    <property type="entry name" value="DnaT_DNA_bind"/>
</dbReference>
<dbReference type="AlphaFoldDB" id="A4BGB5"/>
<sequence length="249" mass="28709">MEKLLQVSPTLAQTLGLEEALVVQLLQEIEAIQCRQPIQFSQSHRSRFLPFWSDTQFRSVLKRLQAQGVIRVSGESPWLIALELPTDAPVSTPRAADIRPTPPPPPQPEPTPVYAMNETRQLNQSDDELAYLRQGKAQRTPVTARKTAMHSDWEPSEDFPRLLEFHDIPLQFALSELGKFRQYYLATDRKEISWDVRYLNWVQRAWHDSMNTKGRHDRQQATDGEPADSARGARSRVRDALRNIEDTDW</sequence>
<keyword evidence="4" id="KW-1185">Reference proteome</keyword>
<evidence type="ECO:0000259" key="2">
    <source>
        <dbReference type="Pfam" id="PF17948"/>
    </source>
</evidence>
<name>A4BGB5_9GAMM</name>